<feature type="transmembrane region" description="Helical" evidence="1">
    <location>
        <begin position="7"/>
        <end position="32"/>
    </location>
</feature>
<name>A0A218MKJ2_9VIRU</name>
<organism evidence="2">
    <name type="scientific">uncultured virus</name>
    <dbReference type="NCBI Taxonomy" id="340016"/>
    <lineage>
        <taxon>Viruses</taxon>
        <taxon>environmental samples</taxon>
    </lineage>
</organism>
<proteinExistence type="predicted"/>
<dbReference type="EMBL" id="KY052795">
    <property type="protein sequence ID" value="ASE99793.1"/>
    <property type="molecule type" value="Genomic_DNA"/>
</dbReference>
<keyword evidence="1" id="KW-1133">Transmembrane helix</keyword>
<protein>
    <submittedName>
        <fullName evidence="2">Uncharacterized protein</fullName>
    </submittedName>
</protein>
<evidence type="ECO:0000256" key="1">
    <source>
        <dbReference type="SAM" id="Phobius"/>
    </source>
</evidence>
<reference evidence="2" key="2">
    <citation type="journal article" date="2017" name="Nat. Commun.">
        <title>Single-virus genomics reveals hidden cosmopolitan and abundant viruses.</title>
        <authorList>
            <person name="Martinez-Hernandez F."/>
            <person name="Fornas O."/>
            <person name="Lluesma Gomez M."/>
            <person name="Bolduc B."/>
            <person name="de la Cruz Pena M.J."/>
            <person name="Martinez J.M."/>
            <person name="Anton J."/>
            <person name="Gasol J.M."/>
            <person name="Rosselli R."/>
            <person name="Rodriguez-Valera F."/>
            <person name="Sullivan M.B."/>
            <person name="Acinas S.G."/>
            <person name="Martinez-Garcia M."/>
        </authorList>
    </citation>
    <scope>NUCLEOTIDE SEQUENCE</scope>
</reference>
<keyword evidence="1" id="KW-0812">Transmembrane</keyword>
<accession>A0A218MKJ2</accession>
<reference evidence="2" key="1">
    <citation type="submission" date="2016-10" db="EMBL/GenBank/DDBJ databases">
        <authorList>
            <person name="Varghese N."/>
        </authorList>
    </citation>
    <scope>NUCLEOTIDE SEQUENCE</scope>
</reference>
<keyword evidence="1" id="KW-0472">Membrane</keyword>
<evidence type="ECO:0000313" key="2">
    <source>
        <dbReference type="EMBL" id="ASE99793.1"/>
    </source>
</evidence>
<sequence length="77" mass="8604">MKIVDRLCTLVVYCGALCAGGYIVYVLGVAIINTACNGCVVTWYRAKVEAEFKANYIPPQIEEETDDWEDDEDSSFD</sequence>